<evidence type="ECO:0000313" key="5">
    <source>
        <dbReference type="EMBL" id="RNM37515.1"/>
    </source>
</evidence>
<keyword evidence="3" id="KW-1133">Transmembrane helix</keyword>
<dbReference type="GO" id="GO:0030313">
    <property type="term" value="C:cell envelope"/>
    <property type="evidence" value="ECO:0007669"/>
    <property type="project" value="UniProtKB-SubCell"/>
</dbReference>
<dbReference type="RefSeq" id="WP_123218744.1">
    <property type="nucleotide sequence ID" value="NZ_JACHYQ010000001.1"/>
</dbReference>
<feature type="compositionally biased region" description="Gly residues" evidence="2">
    <location>
        <begin position="1526"/>
        <end position="1542"/>
    </location>
</feature>
<reference evidence="6" key="1">
    <citation type="submission" date="2018-05" db="EMBL/GenBank/DDBJ databases">
        <title>Genome Sequencing of selected type strains of the family Eggerthellaceae.</title>
        <authorList>
            <person name="Danylec N."/>
            <person name="Stoll D.A."/>
            <person name="Doetsch A."/>
            <person name="Huch M."/>
        </authorList>
    </citation>
    <scope>NUCLEOTIDE SEQUENCE [LARGE SCALE GENOMIC DNA]</scope>
    <source>
        <strain evidence="6">DSM 22006</strain>
    </source>
</reference>
<evidence type="ECO:0000313" key="6">
    <source>
        <dbReference type="Proteomes" id="UP000271472"/>
    </source>
</evidence>
<dbReference type="InterPro" id="IPR015943">
    <property type="entry name" value="WD40/YVTN_repeat-like_dom_sf"/>
</dbReference>
<gene>
    <name evidence="5" type="ORF">DMP05_00955</name>
</gene>
<dbReference type="Gene3D" id="2.170.130.30">
    <property type="match status" value="2"/>
</dbReference>
<evidence type="ECO:0000256" key="1">
    <source>
        <dbReference type="ARBA" id="ARBA00004196"/>
    </source>
</evidence>
<feature type="transmembrane region" description="Helical" evidence="3">
    <location>
        <begin position="1624"/>
        <end position="1646"/>
    </location>
</feature>
<dbReference type="InterPro" id="IPR027954">
    <property type="entry name" value="Transcobalamin-like_C"/>
</dbReference>
<evidence type="ECO:0000256" key="2">
    <source>
        <dbReference type="SAM" id="MobiDB-lite"/>
    </source>
</evidence>
<dbReference type="InterPro" id="IPR042229">
    <property type="entry name" value="Listeria/Bacterioides_rpt_sf"/>
</dbReference>
<keyword evidence="3" id="KW-0812">Transmembrane</keyword>
<evidence type="ECO:0000259" key="4">
    <source>
        <dbReference type="Pfam" id="PF14478"/>
    </source>
</evidence>
<proteinExistence type="predicted"/>
<feature type="compositionally biased region" description="Basic and acidic residues" evidence="2">
    <location>
        <begin position="1574"/>
        <end position="1604"/>
    </location>
</feature>
<dbReference type="InterPro" id="IPR011047">
    <property type="entry name" value="Quinoprotein_ADH-like_sf"/>
</dbReference>
<dbReference type="OrthoDB" id="3187397at2"/>
<evidence type="ECO:0000256" key="3">
    <source>
        <dbReference type="SAM" id="Phobius"/>
    </source>
</evidence>
<dbReference type="NCBIfam" id="TIGR02543">
    <property type="entry name" value="List_Bact_rpt"/>
    <property type="match status" value="1"/>
</dbReference>
<comment type="subcellular location">
    <subcellularLocation>
        <location evidence="1">Cell envelope</location>
    </subcellularLocation>
</comment>
<feature type="compositionally biased region" description="Acidic residues" evidence="2">
    <location>
        <begin position="79"/>
        <end position="88"/>
    </location>
</feature>
<dbReference type="Proteomes" id="UP000271472">
    <property type="component" value="Unassembled WGS sequence"/>
</dbReference>
<dbReference type="SUPFAM" id="SSF101898">
    <property type="entry name" value="NHL repeat"/>
    <property type="match status" value="1"/>
</dbReference>
<dbReference type="Gene3D" id="2.130.10.10">
    <property type="entry name" value="YVTN repeat-like/Quinoprotein amine dehydrogenase"/>
    <property type="match status" value="1"/>
</dbReference>
<accession>A0A3N0IKQ3</accession>
<organism evidence="5 6">
    <name type="scientific">Slackia isoflavoniconvertens</name>
    <dbReference type="NCBI Taxonomy" id="572010"/>
    <lineage>
        <taxon>Bacteria</taxon>
        <taxon>Bacillati</taxon>
        <taxon>Actinomycetota</taxon>
        <taxon>Coriobacteriia</taxon>
        <taxon>Eggerthellales</taxon>
        <taxon>Eggerthellaceae</taxon>
        <taxon>Slackia</taxon>
    </lineage>
</organism>
<name>A0A3N0IKQ3_9ACTN</name>
<keyword evidence="6" id="KW-1185">Reference proteome</keyword>
<feature type="region of interest" description="Disordered" evidence="2">
    <location>
        <begin position="1507"/>
        <end position="1619"/>
    </location>
</feature>
<feature type="compositionally biased region" description="Low complexity" evidence="2">
    <location>
        <begin position="1513"/>
        <end position="1525"/>
    </location>
</feature>
<sequence>MRFGPYFARTKAGDATHSHVGADMPPSAAAQNSLNTTLWQRALAACMSVVLAVSMTPSAALASDDATGADSAEPALSASDEESQDASADEASVAEEPVAQEVPADNAGASVVAQLPAAIEPSFAVAAYADFSDIATQSTVYIDSVAIVDAKDRTLSYASSPAAKVGDTIRVAAYQEDDYGDDEEITSSEYAQLRYQWYVGSNQYSTSSYTAIENATSRELKIAADLAGKYVYCRVFYGSNYKNTDSLAKAIEANSTTPETPQTEEQKTLAKIVAKAKSVTYNNGWRPNPTYGTDSNICDMLAAKIKEWGGYAGEDWSGVRVSLKKVEYNSTDPKQLGGISPEGDITYFFLSPADKTTNSDYSILRQFKPTYTLTLGDASVDYAADSYSTFGWDNGKVQSYLDELLSSADVPGSLTSGVASAETSSESLPSVLYANGKKVAEVAWLSSNSSAAKVSSSCDDSYNTVYSVAYVHGNTQQSATLTARATLVVPGYGNAPSTSLSKDYAVSVSKKSDAQIAAEKKELEDALAKITLTDYSTKETVDPSAVEADFTLPRVGKIGAGNAKISYSSSNSDVAKVNGYRVYVTRDIEGGTNQATITATLTRDGITATRDIAIDIKPIDEAEIDAAVSFMESVKAGYRNALLGDNASPDSVDKNLSPFREASQAEDGSITYSRAYENDTNNGIRAVDLPGYDSMAGTNWRTYKSSDPSIISDEMLRLKRPSADALVTVTSNLTYEKYESLAKAHPENAKLQSLVNQEVTATYRVVDTTDHSDPKIAVSFELVGEDADGFSQIWSDSTQQIAYGSTADALIEQALDVAGFEHTSYYAPDFYMLSDVTSPDGVKLGWNFDTKKYWQLFVNGQAASEYANHVSLNAGDSVVLYYSADGASLEDLDTANVSVSMSFIGPDVNGNTAVWMNNAKAKMPNGSTVADLTESLLSEAKQNGSVDDYLITGPSFYLSSITHAGVTYEWNNPVQGSYWQLFINGASSDKGADGVQLKAGMSVQWIYSGWDYNPSDDVIVDPGAARPNYDADWNGFGNGGNSTLVNVPTPGDAADLKWSVNLATESDKWVSIGDPIIVNGEMFVTSDSELIRIDANGAIVGRVKKGGTTSYFSRPVYADGLIICASDDGTIAAFTADTLTCVWKTKPLAASEKGRYQANSTMTVANGCVYAEFVAGAGATGQASAGAMVCVDIATGAVKWQNATVKGTDDFGAGYYWAGACASGNDLVIGDESGEVKLVDGSTGEVKSSAALVAANGSLVPCRATIVSAGIENGKETFLAVGREPATLFKVVRDGGSLQVVSSVEFGGTSTSTPAIANGKAFIGGNDSSKVGQLAVIDLATMSVEDVVKTEKYAEVKASPLASVQGDDTYVYFTANKRPGELYRYSVNDKSVTSIYTPSGSNANYCTASVIADADGNLYYSNDSGTVFALQGVEGCKVTLNFGDDTKVATPAKGKKMTRPNDPERDGYTFTGWYTDEACTQAYNFDTPVTAAFTLYAGWKQNPVVVPGGDDNGSGTNSGANNGNGANNGGGNGSNGNGGSKGAGASNAGSVAPSATPISAASNEAAGDSADANAKSDESASSKDEKSSFDKATARSSSKAENDAATKSAAAVDDGASSTESAPIWPYIVLAVGVAGLAAATVWFVVARRKRDRDE</sequence>
<feature type="region of interest" description="Disordered" evidence="2">
    <location>
        <begin position="64"/>
        <end position="102"/>
    </location>
</feature>
<dbReference type="Gene3D" id="2.60.40.2700">
    <property type="match status" value="1"/>
</dbReference>
<dbReference type="InterPro" id="IPR013378">
    <property type="entry name" value="InlB-like_B-rpt"/>
</dbReference>
<dbReference type="Pfam" id="PF09479">
    <property type="entry name" value="Flg_new"/>
    <property type="match status" value="1"/>
</dbReference>
<dbReference type="SUPFAM" id="SSF50998">
    <property type="entry name" value="Quinoprotein alcohol dehydrogenase-like"/>
    <property type="match status" value="1"/>
</dbReference>
<dbReference type="EMBL" id="QIBZ01000001">
    <property type="protein sequence ID" value="RNM37515.1"/>
    <property type="molecule type" value="Genomic_DNA"/>
</dbReference>
<feature type="domain" description="Transcobalamin-like C-terminal" evidence="4">
    <location>
        <begin position="850"/>
        <end position="883"/>
    </location>
</feature>
<dbReference type="Gene3D" id="2.60.40.4270">
    <property type="entry name" value="Listeria-Bacteroides repeat domain"/>
    <property type="match status" value="1"/>
</dbReference>
<feature type="domain" description="Transcobalamin-like C-terminal" evidence="4">
    <location>
        <begin position="926"/>
        <end position="1008"/>
    </location>
</feature>
<comment type="caution">
    <text evidence="5">The sequence shown here is derived from an EMBL/GenBank/DDBJ whole genome shotgun (WGS) entry which is preliminary data.</text>
</comment>
<keyword evidence="3" id="KW-0472">Membrane</keyword>
<protein>
    <recommendedName>
        <fullName evidence="4">Transcobalamin-like C-terminal domain-containing protein</fullName>
    </recommendedName>
</protein>
<dbReference type="GeneID" id="98661916"/>
<dbReference type="Pfam" id="PF14478">
    <property type="entry name" value="DUF4430"/>
    <property type="match status" value="2"/>
</dbReference>